<dbReference type="Proteomes" id="UP000266673">
    <property type="component" value="Unassembled WGS sequence"/>
</dbReference>
<keyword evidence="2" id="KW-1185">Reference proteome</keyword>
<dbReference type="OrthoDB" id="8954335at2759"/>
<dbReference type="AlphaFoldDB" id="A0A397V9W0"/>
<evidence type="ECO:0000313" key="1">
    <source>
        <dbReference type="EMBL" id="RIB18832.1"/>
    </source>
</evidence>
<dbReference type="Gene3D" id="3.40.50.300">
    <property type="entry name" value="P-loop containing nucleotide triphosphate hydrolases"/>
    <property type="match status" value="1"/>
</dbReference>
<proteinExistence type="predicted"/>
<organism evidence="1 2">
    <name type="scientific">Gigaspora rosea</name>
    <dbReference type="NCBI Taxonomy" id="44941"/>
    <lineage>
        <taxon>Eukaryota</taxon>
        <taxon>Fungi</taxon>
        <taxon>Fungi incertae sedis</taxon>
        <taxon>Mucoromycota</taxon>
        <taxon>Glomeromycotina</taxon>
        <taxon>Glomeromycetes</taxon>
        <taxon>Diversisporales</taxon>
        <taxon>Gigasporaceae</taxon>
        <taxon>Gigaspora</taxon>
    </lineage>
</organism>
<evidence type="ECO:0008006" key="3">
    <source>
        <dbReference type="Google" id="ProtNLM"/>
    </source>
</evidence>
<reference evidence="1 2" key="1">
    <citation type="submission" date="2018-06" db="EMBL/GenBank/DDBJ databases">
        <title>Comparative genomics reveals the genomic features of Rhizophagus irregularis, R. cerebriforme, R. diaphanum and Gigaspora rosea, and their symbiotic lifestyle signature.</title>
        <authorList>
            <person name="Morin E."/>
            <person name="San Clemente H."/>
            <person name="Chen E.C.H."/>
            <person name="De La Providencia I."/>
            <person name="Hainaut M."/>
            <person name="Kuo A."/>
            <person name="Kohler A."/>
            <person name="Murat C."/>
            <person name="Tang N."/>
            <person name="Roy S."/>
            <person name="Loubradou J."/>
            <person name="Henrissat B."/>
            <person name="Grigoriev I.V."/>
            <person name="Corradi N."/>
            <person name="Roux C."/>
            <person name="Martin F.M."/>
        </authorList>
    </citation>
    <scope>NUCLEOTIDE SEQUENCE [LARGE SCALE GENOMIC DNA]</scope>
    <source>
        <strain evidence="1 2">DAOM 194757</strain>
    </source>
</reference>
<evidence type="ECO:0000313" key="2">
    <source>
        <dbReference type="Proteomes" id="UP000266673"/>
    </source>
</evidence>
<sequence>MNERIIVALLGRTGSGKSLTCCLMGKYWNIRYVGLGEGKCGTTEHSKAIKMIRNHFSVPSISYNYICYVKRKERFIDDDRKKFKEFKEIFNDCERNIVIIITHCKQKWVNENRKTIEDYFGNYPMIGVDFPSNEDDDIDDQRKKMERRTQNLNHLLGTFSILNYNGVKLDVLNSNEATENEIQKWIGFVPLINIYYKIGSSGVY</sequence>
<protein>
    <recommendedName>
        <fullName evidence="3">AIG1-type G domain-containing protein</fullName>
    </recommendedName>
</protein>
<gene>
    <name evidence="1" type="ORF">C2G38_2183544</name>
</gene>
<dbReference type="SUPFAM" id="SSF52540">
    <property type="entry name" value="P-loop containing nucleoside triphosphate hydrolases"/>
    <property type="match status" value="1"/>
</dbReference>
<comment type="caution">
    <text evidence="1">The sequence shown here is derived from an EMBL/GenBank/DDBJ whole genome shotgun (WGS) entry which is preliminary data.</text>
</comment>
<dbReference type="InterPro" id="IPR027417">
    <property type="entry name" value="P-loop_NTPase"/>
</dbReference>
<dbReference type="STRING" id="44941.A0A397V9W0"/>
<accession>A0A397V9W0</accession>
<name>A0A397V9W0_9GLOM</name>
<dbReference type="EMBL" id="QKWP01000514">
    <property type="protein sequence ID" value="RIB18832.1"/>
    <property type="molecule type" value="Genomic_DNA"/>
</dbReference>